<accession>A0A2S0KD46</accession>
<dbReference type="GO" id="GO:0051701">
    <property type="term" value="P:biological process involved in interaction with host"/>
    <property type="evidence" value="ECO:0007669"/>
    <property type="project" value="TreeGrafter"/>
</dbReference>
<proteinExistence type="predicted"/>
<dbReference type="OrthoDB" id="3460188at2"/>
<keyword evidence="5" id="KW-1185">Reference proteome</keyword>
<keyword evidence="1" id="KW-0812">Transmembrane</keyword>
<dbReference type="InterPro" id="IPR005693">
    <property type="entry name" value="Mce"/>
</dbReference>
<dbReference type="KEGG" id="git:C6V83_04045"/>
<organism evidence="4 5">
    <name type="scientific">Gordonia iterans</name>
    <dbReference type="NCBI Taxonomy" id="1004901"/>
    <lineage>
        <taxon>Bacteria</taxon>
        <taxon>Bacillati</taxon>
        <taxon>Actinomycetota</taxon>
        <taxon>Actinomycetes</taxon>
        <taxon>Mycobacteriales</taxon>
        <taxon>Gordoniaceae</taxon>
        <taxon>Gordonia</taxon>
    </lineage>
</organism>
<keyword evidence="1" id="KW-1133">Transmembrane helix</keyword>
<evidence type="ECO:0000313" key="4">
    <source>
        <dbReference type="EMBL" id="AVL99575.1"/>
    </source>
</evidence>
<name>A0A2S0KD46_9ACTN</name>
<feature type="domain" description="Mce/MlaD" evidence="2">
    <location>
        <begin position="39"/>
        <end position="115"/>
    </location>
</feature>
<dbReference type="AlphaFoldDB" id="A0A2S0KD46"/>
<dbReference type="EMBL" id="CP027433">
    <property type="protein sequence ID" value="AVL99575.1"/>
    <property type="molecule type" value="Genomic_DNA"/>
</dbReference>
<gene>
    <name evidence="4" type="ORF">C6V83_04045</name>
</gene>
<dbReference type="PANTHER" id="PTHR33371">
    <property type="entry name" value="INTERMEMBRANE PHOSPHOLIPID TRANSPORT SYSTEM BINDING PROTEIN MLAD-RELATED"/>
    <property type="match status" value="1"/>
</dbReference>
<sequence>MQRHRSGLVRKLAAVIMISALIGVVVLATGQFLGWFTSTQKVTLVAPRAGLVMNPAAKVTLRGIEVGRVTSVRNDGDHAVLELDMNSARLQYVPANVRADIKSNTIFGAKNVNLVVPEEGATGQLRGGMTISAEHVVVELNTVYQELVSVLAQLEPEKLTVTMSAVSGALAGNGEDLGVALSELNTVLGKTEPHLPQLNRLLEEAAGATGVYADAMPDLMRIIDNSTVIGDLLVDNTANLDALLINVTGMANAGNRVLAESKKDLMSTLSDLNPVMSLLGYQAPGLRCFITAASNASDVAVPLLGGRNGMLLLDAGLIPGQDPYRYPQDLPEVRGDGPPTCEGGLTDVDAKKPVKFYVIDNAPQPYQPRTTAKVQPFKLFNLLFGGPARG</sequence>
<dbReference type="InterPro" id="IPR003399">
    <property type="entry name" value="Mce/MlaD"/>
</dbReference>
<dbReference type="RefSeq" id="WP_105941310.1">
    <property type="nucleotide sequence ID" value="NZ_CP027433.1"/>
</dbReference>
<dbReference type="Pfam" id="PF02470">
    <property type="entry name" value="MlaD"/>
    <property type="match status" value="1"/>
</dbReference>
<dbReference type="InterPro" id="IPR024516">
    <property type="entry name" value="Mce_C"/>
</dbReference>
<evidence type="ECO:0000256" key="1">
    <source>
        <dbReference type="SAM" id="Phobius"/>
    </source>
</evidence>
<evidence type="ECO:0000259" key="3">
    <source>
        <dbReference type="Pfam" id="PF11887"/>
    </source>
</evidence>
<evidence type="ECO:0000259" key="2">
    <source>
        <dbReference type="Pfam" id="PF02470"/>
    </source>
</evidence>
<dbReference type="Pfam" id="PF11887">
    <property type="entry name" value="Mce4_CUP1"/>
    <property type="match status" value="1"/>
</dbReference>
<dbReference type="PANTHER" id="PTHR33371:SF19">
    <property type="entry name" value="MCE-FAMILY PROTEIN MCE4A"/>
    <property type="match status" value="1"/>
</dbReference>
<evidence type="ECO:0000313" key="5">
    <source>
        <dbReference type="Proteomes" id="UP000239814"/>
    </source>
</evidence>
<keyword evidence="1" id="KW-0472">Membrane</keyword>
<feature type="domain" description="Mammalian cell entry C-terminal" evidence="3">
    <location>
        <begin position="124"/>
        <end position="338"/>
    </location>
</feature>
<reference evidence="4 5" key="1">
    <citation type="submission" date="2018-03" db="EMBL/GenBank/DDBJ databases">
        <title>Characteristics and genome of n-alkane degrading marine bacteria Gordonia iterans isolated from crude oil contaminated in Tae-an, South Korea.</title>
        <authorList>
            <person name="Lee S.-S."/>
            <person name="Kim H."/>
        </authorList>
    </citation>
    <scope>NUCLEOTIDE SEQUENCE [LARGE SCALE GENOMIC DNA]</scope>
    <source>
        <strain evidence="4 5">Co17</strain>
    </source>
</reference>
<dbReference type="GO" id="GO:0005576">
    <property type="term" value="C:extracellular region"/>
    <property type="evidence" value="ECO:0007669"/>
    <property type="project" value="TreeGrafter"/>
</dbReference>
<dbReference type="NCBIfam" id="TIGR00996">
    <property type="entry name" value="Mtu_fam_mce"/>
    <property type="match status" value="1"/>
</dbReference>
<protein>
    <submittedName>
        <fullName evidence="4">Virulence factor Mce</fullName>
    </submittedName>
</protein>
<dbReference type="Proteomes" id="UP000239814">
    <property type="component" value="Chromosome"/>
</dbReference>
<feature type="transmembrane region" description="Helical" evidence="1">
    <location>
        <begin position="12"/>
        <end position="36"/>
    </location>
</feature>
<dbReference type="InterPro" id="IPR052336">
    <property type="entry name" value="MlaD_Phospholipid_Transporter"/>
</dbReference>